<dbReference type="EMBL" id="CP111022">
    <property type="protein sequence ID" value="WAR19026.1"/>
    <property type="molecule type" value="Genomic_DNA"/>
</dbReference>
<sequence>MAARAMWRDHRVPFRLAEGAHIVLLAEPDRDDVARGTGELPKPGGVPSVHWGRAREGPGRHPTGGALHIVPVPRRLVGR</sequence>
<evidence type="ECO:0000313" key="2">
    <source>
        <dbReference type="EMBL" id="WAR19026.1"/>
    </source>
</evidence>
<proteinExistence type="predicted"/>
<feature type="region of interest" description="Disordered" evidence="1">
    <location>
        <begin position="32"/>
        <end position="79"/>
    </location>
</feature>
<evidence type="ECO:0000256" key="1">
    <source>
        <dbReference type="SAM" id="MobiDB-lite"/>
    </source>
</evidence>
<accession>A0ABY7FE28</accession>
<protein>
    <submittedName>
        <fullName evidence="2">Uncharacterized protein</fullName>
    </submittedName>
</protein>
<organism evidence="2 3">
    <name type="scientific">Mya arenaria</name>
    <name type="common">Soft-shell clam</name>
    <dbReference type="NCBI Taxonomy" id="6604"/>
    <lineage>
        <taxon>Eukaryota</taxon>
        <taxon>Metazoa</taxon>
        <taxon>Spiralia</taxon>
        <taxon>Lophotrochozoa</taxon>
        <taxon>Mollusca</taxon>
        <taxon>Bivalvia</taxon>
        <taxon>Autobranchia</taxon>
        <taxon>Heteroconchia</taxon>
        <taxon>Euheterodonta</taxon>
        <taxon>Imparidentia</taxon>
        <taxon>Neoheterodontei</taxon>
        <taxon>Myida</taxon>
        <taxon>Myoidea</taxon>
        <taxon>Myidae</taxon>
        <taxon>Mya</taxon>
    </lineage>
</organism>
<keyword evidence="3" id="KW-1185">Reference proteome</keyword>
<evidence type="ECO:0000313" key="3">
    <source>
        <dbReference type="Proteomes" id="UP001164746"/>
    </source>
</evidence>
<name>A0ABY7FE28_MYAAR</name>
<dbReference type="Proteomes" id="UP001164746">
    <property type="component" value="Chromosome 11"/>
</dbReference>
<reference evidence="2" key="1">
    <citation type="submission" date="2022-11" db="EMBL/GenBank/DDBJ databases">
        <title>Centuries of genome instability and evolution in soft-shell clam transmissible cancer (bioRxiv).</title>
        <authorList>
            <person name="Hart S.F.M."/>
            <person name="Yonemitsu M.A."/>
            <person name="Giersch R.M."/>
            <person name="Beal B.F."/>
            <person name="Arriagada G."/>
            <person name="Davis B.W."/>
            <person name="Ostrander E.A."/>
            <person name="Goff S.P."/>
            <person name="Metzger M.J."/>
        </authorList>
    </citation>
    <scope>NUCLEOTIDE SEQUENCE</scope>
    <source>
        <strain evidence="2">MELC-2E11</strain>
        <tissue evidence="2">Siphon/mantle</tissue>
    </source>
</reference>
<gene>
    <name evidence="2" type="ORF">MAR_000864</name>
</gene>